<proteinExistence type="predicted"/>
<dbReference type="InterPro" id="IPR001841">
    <property type="entry name" value="Znf_RING"/>
</dbReference>
<dbReference type="Proteomes" id="UP001492380">
    <property type="component" value="Unassembled WGS sequence"/>
</dbReference>
<keyword evidence="6" id="KW-1185">Reference proteome</keyword>
<dbReference type="Pfam" id="PF13639">
    <property type="entry name" value="zf-RING_2"/>
    <property type="match status" value="1"/>
</dbReference>
<feature type="compositionally biased region" description="Basic and acidic residues" evidence="2">
    <location>
        <begin position="59"/>
        <end position="76"/>
    </location>
</feature>
<keyword evidence="1" id="KW-0862">Zinc</keyword>
<dbReference type="EMBL" id="JBBWRZ010000002">
    <property type="protein sequence ID" value="KAK8244377.1"/>
    <property type="molecule type" value="Genomic_DNA"/>
</dbReference>
<evidence type="ECO:0000313" key="6">
    <source>
        <dbReference type="Proteomes" id="UP001492380"/>
    </source>
</evidence>
<gene>
    <name evidence="5" type="ORF">HDK90DRAFT_153953</name>
</gene>
<evidence type="ECO:0000256" key="1">
    <source>
        <dbReference type="PROSITE-ProRule" id="PRU00175"/>
    </source>
</evidence>
<dbReference type="InterPro" id="IPR013083">
    <property type="entry name" value="Znf_RING/FYVE/PHD"/>
</dbReference>
<organism evidence="5 6">
    <name type="scientific">Phyllosticta capitalensis</name>
    <dbReference type="NCBI Taxonomy" id="121624"/>
    <lineage>
        <taxon>Eukaryota</taxon>
        <taxon>Fungi</taxon>
        <taxon>Dikarya</taxon>
        <taxon>Ascomycota</taxon>
        <taxon>Pezizomycotina</taxon>
        <taxon>Dothideomycetes</taxon>
        <taxon>Dothideomycetes incertae sedis</taxon>
        <taxon>Botryosphaeriales</taxon>
        <taxon>Phyllostictaceae</taxon>
        <taxon>Phyllosticta</taxon>
    </lineage>
</organism>
<evidence type="ECO:0000313" key="5">
    <source>
        <dbReference type="EMBL" id="KAK8244377.1"/>
    </source>
</evidence>
<evidence type="ECO:0000259" key="3">
    <source>
        <dbReference type="PROSITE" id="PS50089"/>
    </source>
</evidence>
<feature type="domain" description="SWIM-type" evidence="4">
    <location>
        <begin position="145"/>
        <end position="177"/>
    </location>
</feature>
<feature type="region of interest" description="Disordered" evidence="2">
    <location>
        <begin position="1"/>
        <end position="96"/>
    </location>
</feature>
<keyword evidence="1" id="KW-0479">Metal-binding</keyword>
<sequence length="342" mass="38357">MGVEDPSNPTPDASGAAVPPPLAPRPRRKRKQPASYAEEDDAPTAATPGKRARKTKAPAKKEVVVLDDDTQKEAKPKSKGKGKAKAEAPEEKRLRRWRAQPPQAFQDIEYRALNQRMFVLDRSRAGTEDCPEENVDIAGSTGNVYTVNISKVPRCTCPYNQKGNQCKHIAYVLNRTLKAPRHLQYQLAFVSSELREIFAKAPAIPSEAASTEDKDGRRKPLEDDCPICCCEFEPTKEEIVYCKAACGNNIHKECFNQWAATKHGEVTCPFCRSPWQQDLDESLARKHAKSGKVNAEGYVNVADQLGISRERDYSTYHDFWVRGQARAGLIPGHWRDFGREYD</sequence>
<dbReference type="PROSITE" id="PS50089">
    <property type="entry name" value="ZF_RING_2"/>
    <property type="match status" value="1"/>
</dbReference>
<dbReference type="Gene3D" id="3.30.40.10">
    <property type="entry name" value="Zinc/RING finger domain, C3HC4 (zinc finger)"/>
    <property type="match status" value="1"/>
</dbReference>
<dbReference type="PANTHER" id="PTHR21540">
    <property type="entry name" value="RING FINGER AND SWIM DOMAIN-CONTAINING PROTEIN 2"/>
    <property type="match status" value="1"/>
</dbReference>
<name>A0ABR1Z0B6_9PEZI</name>
<dbReference type="Pfam" id="PF04434">
    <property type="entry name" value="SWIM"/>
    <property type="match status" value="1"/>
</dbReference>
<dbReference type="InterPro" id="IPR007527">
    <property type="entry name" value="Znf_SWIM"/>
</dbReference>
<evidence type="ECO:0000259" key="4">
    <source>
        <dbReference type="PROSITE" id="PS50966"/>
    </source>
</evidence>
<keyword evidence="1" id="KW-0863">Zinc-finger</keyword>
<dbReference type="SUPFAM" id="SSF57850">
    <property type="entry name" value="RING/U-box"/>
    <property type="match status" value="1"/>
</dbReference>
<accession>A0ABR1Z0B6</accession>
<dbReference type="CDD" id="cd16494">
    <property type="entry name" value="RING-CH-C4HC3_ZSWM2"/>
    <property type="match status" value="1"/>
</dbReference>
<feature type="compositionally biased region" description="Basic and acidic residues" evidence="2">
    <location>
        <begin position="84"/>
        <end position="93"/>
    </location>
</feature>
<reference evidence="5 6" key="1">
    <citation type="submission" date="2024-04" db="EMBL/GenBank/DDBJ databases">
        <title>Phyllosticta paracitricarpa is synonymous to the EU quarantine fungus P. citricarpa based on phylogenomic analyses.</title>
        <authorList>
            <consortium name="Lawrence Berkeley National Laboratory"/>
            <person name="Van Ingen-Buijs V.A."/>
            <person name="Van Westerhoven A.C."/>
            <person name="Haridas S."/>
            <person name="Skiadas P."/>
            <person name="Martin F."/>
            <person name="Groenewald J.Z."/>
            <person name="Crous P.W."/>
            <person name="Seidl M.F."/>
        </authorList>
    </citation>
    <scope>NUCLEOTIDE SEQUENCE [LARGE SCALE GENOMIC DNA]</scope>
    <source>
        <strain evidence="5 6">CBS 123374</strain>
    </source>
</reference>
<feature type="domain" description="RING-type" evidence="3">
    <location>
        <begin position="225"/>
        <end position="272"/>
    </location>
</feature>
<dbReference type="PROSITE" id="PS50966">
    <property type="entry name" value="ZF_SWIM"/>
    <property type="match status" value="1"/>
</dbReference>
<comment type="caution">
    <text evidence="5">The sequence shown here is derived from an EMBL/GenBank/DDBJ whole genome shotgun (WGS) entry which is preliminary data.</text>
</comment>
<dbReference type="InterPro" id="IPR039903">
    <property type="entry name" value="Zswim2"/>
</dbReference>
<dbReference type="PANTHER" id="PTHR21540:SF0">
    <property type="entry name" value="PHD FAMILY PROTEIN"/>
    <property type="match status" value="1"/>
</dbReference>
<protein>
    <submittedName>
        <fullName evidence="5">SWIM zinc finger protein</fullName>
    </submittedName>
</protein>
<evidence type="ECO:0000256" key="2">
    <source>
        <dbReference type="SAM" id="MobiDB-lite"/>
    </source>
</evidence>